<organism evidence="1 2">
    <name type="scientific">Hyalangium minutum</name>
    <dbReference type="NCBI Taxonomy" id="394096"/>
    <lineage>
        <taxon>Bacteria</taxon>
        <taxon>Pseudomonadati</taxon>
        <taxon>Myxococcota</taxon>
        <taxon>Myxococcia</taxon>
        <taxon>Myxococcales</taxon>
        <taxon>Cystobacterineae</taxon>
        <taxon>Archangiaceae</taxon>
        <taxon>Hyalangium</taxon>
    </lineage>
</organism>
<name>A0A085WSY2_9BACT</name>
<dbReference type="EMBL" id="JMCB01000003">
    <property type="protein sequence ID" value="KFE70795.1"/>
    <property type="molecule type" value="Genomic_DNA"/>
</dbReference>
<reference evidence="1 2" key="1">
    <citation type="submission" date="2014-04" db="EMBL/GenBank/DDBJ databases">
        <title>Genome assembly of Hyalangium minutum DSM 14724.</title>
        <authorList>
            <person name="Sharma G."/>
            <person name="Subramanian S."/>
        </authorList>
    </citation>
    <scope>NUCLEOTIDE SEQUENCE [LARGE SCALE GENOMIC DNA]</scope>
    <source>
        <strain evidence="1 2">DSM 14724</strain>
    </source>
</reference>
<accession>A0A085WSY2</accession>
<evidence type="ECO:0000313" key="1">
    <source>
        <dbReference type="EMBL" id="KFE70795.1"/>
    </source>
</evidence>
<protein>
    <submittedName>
        <fullName evidence="1">Uncharacterized protein</fullName>
    </submittedName>
</protein>
<keyword evidence="2" id="KW-1185">Reference proteome</keyword>
<gene>
    <name evidence="1" type="ORF">DB31_5837</name>
</gene>
<sequence length="40" mass="4608">MAPFFGVVCDLQKADGTAEELTFRDVLFRHDLLKGLIERR</sequence>
<dbReference type="Proteomes" id="UP000028725">
    <property type="component" value="Unassembled WGS sequence"/>
</dbReference>
<comment type="caution">
    <text evidence="1">The sequence shown here is derived from an EMBL/GenBank/DDBJ whole genome shotgun (WGS) entry which is preliminary data.</text>
</comment>
<proteinExistence type="predicted"/>
<dbReference type="AlphaFoldDB" id="A0A085WSY2"/>
<evidence type="ECO:0000313" key="2">
    <source>
        <dbReference type="Proteomes" id="UP000028725"/>
    </source>
</evidence>